<dbReference type="PANTHER" id="PTHR48053">
    <property type="entry name" value="LEUCINE RICH REPEAT FAMILY PROTEIN, EXPRESSED"/>
    <property type="match status" value="1"/>
</dbReference>
<dbReference type="InterPro" id="IPR032675">
    <property type="entry name" value="LRR_dom_sf"/>
</dbReference>
<evidence type="ECO:0000313" key="7">
    <source>
        <dbReference type="EMBL" id="KAJ3111706.1"/>
    </source>
</evidence>
<organism evidence="7 8">
    <name type="scientific">Physocladia obscura</name>
    <dbReference type="NCBI Taxonomy" id="109957"/>
    <lineage>
        <taxon>Eukaryota</taxon>
        <taxon>Fungi</taxon>
        <taxon>Fungi incertae sedis</taxon>
        <taxon>Chytridiomycota</taxon>
        <taxon>Chytridiomycota incertae sedis</taxon>
        <taxon>Chytridiomycetes</taxon>
        <taxon>Chytridiales</taxon>
        <taxon>Chytriomycetaceae</taxon>
        <taxon>Physocladia</taxon>
    </lineage>
</organism>
<feature type="domain" description="Disease resistance R13L4/SHOC-2-like LRR" evidence="6">
    <location>
        <begin position="200"/>
        <end position="300"/>
    </location>
</feature>
<protein>
    <recommendedName>
        <fullName evidence="6">Disease resistance R13L4/SHOC-2-like LRR domain-containing protein</fullName>
    </recommendedName>
</protein>
<sequence>MINTVSSAETVATTATTATWGATAKQKEKGKEKGKEKAKEMGKGKEDASGRAKGLSDLPHELAALVFGWLHPKAAVPLRLLSRGFDSLLSSAHFARANIARFVQHPLQSKTRVFRSLESEFDRLYFKLSADNVYAMEYARVYLAPFAALDFGFEVSSRGVNNDEPRRFNVRRFDGKGHLSNLEAAIPKSIALLAKNLVHLNLDDCAILGCIPPEICKLENLEYLSLADNSITGPIPNDIGYLKKLEYLYLGGNMLTGSIPDSIGKLLQLETLILRVNELSGQIPSSFGNLVSLVILDLHSNRLSGALPTEI</sequence>
<dbReference type="SUPFAM" id="SSF81383">
    <property type="entry name" value="F-box domain"/>
    <property type="match status" value="1"/>
</dbReference>
<dbReference type="Proteomes" id="UP001211907">
    <property type="component" value="Unassembled WGS sequence"/>
</dbReference>
<dbReference type="AlphaFoldDB" id="A0AAD5XDR6"/>
<dbReference type="GO" id="GO:0016020">
    <property type="term" value="C:membrane"/>
    <property type="evidence" value="ECO:0007669"/>
    <property type="project" value="UniProtKB-SubCell"/>
</dbReference>
<dbReference type="PANTHER" id="PTHR48053:SF126">
    <property type="entry name" value="MDIS1-INTERACTING RECEPTOR LIKE KINASE 2-LIKE ISOFORM X1"/>
    <property type="match status" value="1"/>
</dbReference>
<keyword evidence="4" id="KW-0325">Glycoprotein</keyword>
<dbReference type="Pfam" id="PF23598">
    <property type="entry name" value="LRR_14"/>
    <property type="match status" value="1"/>
</dbReference>
<evidence type="ECO:0000256" key="2">
    <source>
        <dbReference type="ARBA" id="ARBA00022729"/>
    </source>
</evidence>
<proteinExistence type="predicted"/>
<gene>
    <name evidence="7" type="ORF">HK100_002597</name>
</gene>
<feature type="non-terminal residue" evidence="7">
    <location>
        <position position="311"/>
    </location>
</feature>
<name>A0AAD5XDR6_9FUNG</name>
<feature type="region of interest" description="Disordered" evidence="5">
    <location>
        <begin position="19"/>
        <end position="52"/>
    </location>
</feature>
<dbReference type="SUPFAM" id="SSF52058">
    <property type="entry name" value="L domain-like"/>
    <property type="match status" value="1"/>
</dbReference>
<reference evidence="7" key="1">
    <citation type="submission" date="2020-05" db="EMBL/GenBank/DDBJ databases">
        <title>Phylogenomic resolution of chytrid fungi.</title>
        <authorList>
            <person name="Stajich J.E."/>
            <person name="Amses K."/>
            <person name="Simmons R."/>
            <person name="Seto K."/>
            <person name="Myers J."/>
            <person name="Bonds A."/>
            <person name="Quandt C.A."/>
            <person name="Barry K."/>
            <person name="Liu P."/>
            <person name="Grigoriev I."/>
            <person name="Longcore J.E."/>
            <person name="James T.Y."/>
        </authorList>
    </citation>
    <scope>NUCLEOTIDE SEQUENCE</scope>
    <source>
        <strain evidence="7">JEL0513</strain>
    </source>
</reference>
<accession>A0AAD5XDR6</accession>
<dbReference type="EMBL" id="JADGJH010001604">
    <property type="protein sequence ID" value="KAJ3111706.1"/>
    <property type="molecule type" value="Genomic_DNA"/>
</dbReference>
<feature type="compositionally biased region" description="Basic and acidic residues" evidence="5">
    <location>
        <begin position="25"/>
        <end position="50"/>
    </location>
</feature>
<dbReference type="InterPro" id="IPR055414">
    <property type="entry name" value="LRR_R13L4/SHOC2-like"/>
</dbReference>
<keyword evidence="3" id="KW-0677">Repeat</keyword>
<keyword evidence="2" id="KW-0732">Signal</keyword>
<evidence type="ECO:0000313" key="8">
    <source>
        <dbReference type="Proteomes" id="UP001211907"/>
    </source>
</evidence>
<evidence type="ECO:0000256" key="3">
    <source>
        <dbReference type="ARBA" id="ARBA00022737"/>
    </source>
</evidence>
<dbReference type="Gene3D" id="3.80.10.10">
    <property type="entry name" value="Ribonuclease Inhibitor"/>
    <property type="match status" value="1"/>
</dbReference>
<evidence type="ECO:0000256" key="5">
    <source>
        <dbReference type="SAM" id="MobiDB-lite"/>
    </source>
</evidence>
<dbReference type="FunFam" id="3.80.10.10:FF:000719">
    <property type="entry name" value="MDIS1-interacting receptor like kinase 2 isoform A"/>
    <property type="match status" value="1"/>
</dbReference>
<dbReference type="InterPro" id="IPR051716">
    <property type="entry name" value="Plant_RL_S/T_kinase"/>
</dbReference>
<evidence type="ECO:0000259" key="6">
    <source>
        <dbReference type="Pfam" id="PF23598"/>
    </source>
</evidence>
<comment type="caution">
    <text evidence="7">The sequence shown here is derived from an EMBL/GenBank/DDBJ whole genome shotgun (WGS) entry which is preliminary data.</text>
</comment>
<keyword evidence="8" id="KW-1185">Reference proteome</keyword>
<dbReference type="InterPro" id="IPR036047">
    <property type="entry name" value="F-box-like_dom_sf"/>
</dbReference>
<evidence type="ECO:0000256" key="4">
    <source>
        <dbReference type="ARBA" id="ARBA00023180"/>
    </source>
</evidence>
<comment type="subcellular location">
    <subcellularLocation>
        <location evidence="1">Membrane</location>
        <topology evidence="1">Single-pass membrane protein</topology>
    </subcellularLocation>
</comment>
<evidence type="ECO:0000256" key="1">
    <source>
        <dbReference type="ARBA" id="ARBA00004167"/>
    </source>
</evidence>